<sequence length="178" mass="18789">MFTGSLNRATIEDYSIIDIRGTSLSVTAICNTTMKIAVVLFLLCLVTSAFAVTSKRFVRLGSITRGFHHVVEQVSNTVHQAGKELDKGVNHLGKELENGVGHLGKELGNGLHQLGKALAKLAGVDARDVACTIYPYVKAKTAVECTSACVGLVVGTLAPFCPAACNIVVSEADKLVDC</sequence>
<dbReference type="AlphaFoldDB" id="A0AAN9G2E0"/>
<evidence type="ECO:0000256" key="1">
    <source>
        <dbReference type="SAM" id="Phobius"/>
    </source>
</evidence>
<keyword evidence="3" id="KW-1185">Reference proteome</keyword>
<evidence type="ECO:0000313" key="3">
    <source>
        <dbReference type="Proteomes" id="UP001374579"/>
    </source>
</evidence>
<organism evidence="2 3">
    <name type="scientific">Littorina saxatilis</name>
    <dbReference type="NCBI Taxonomy" id="31220"/>
    <lineage>
        <taxon>Eukaryota</taxon>
        <taxon>Metazoa</taxon>
        <taxon>Spiralia</taxon>
        <taxon>Lophotrochozoa</taxon>
        <taxon>Mollusca</taxon>
        <taxon>Gastropoda</taxon>
        <taxon>Caenogastropoda</taxon>
        <taxon>Littorinimorpha</taxon>
        <taxon>Littorinoidea</taxon>
        <taxon>Littorinidae</taxon>
        <taxon>Littorina</taxon>
    </lineage>
</organism>
<feature type="transmembrane region" description="Helical" evidence="1">
    <location>
        <begin position="33"/>
        <end position="52"/>
    </location>
</feature>
<keyword evidence="1" id="KW-0472">Membrane</keyword>
<protein>
    <submittedName>
        <fullName evidence="2">Uncharacterized protein</fullName>
    </submittedName>
</protein>
<gene>
    <name evidence="2" type="ORF">V1264_008112</name>
</gene>
<keyword evidence="1" id="KW-0812">Transmembrane</keyword>
<evidence type="ECO:0000313" key="2">
    <source>
        <dbReference type="EMBL" id="KAK7092359.1"/>
    </source>
</evidence>
<accession>A0AAN9G2E0</accession>
<dbReference type="EMBL" id="JBAMIC010000021">
    <property type="protein sequence ID" value="KAK7092359.1"/>
    <property type="molecule type" value="Genomic_DNA"/>
</dbReference>
<dbReference type="Proteomes" id="UP001374579">
    <property type="component" value="Unassembled WGS sequence"/>
</dbReference>
<comment type="caution">
    <text evidence="2">The sequence shown here is derived from an EMBL/GenBank/DDBJ whole genome shotgun (WGS) entry which is preliminary data.</text>
</comment>
<keyword evidence="1" id="KW-1133">Transmembrane helix</keyword>
<proteinExistence type="predicted"/>
<reference evidence="2 3" key="1">
    <citation type="submission" date="2024-02" db="EMBL/GenBank/DDBJ databases">
        <title>Chromosome-scale genome assembly of the rough periwinkle Littorina saxatilis.</title>
        <authorList>
            <person name="De Jode A."/>
            <person name="Faria R."/>
            <person name="Formenti G."/>
            <person name="Sims Y."/>
            <person name="Smith T.P."/>
            <person name="Tracey A."/>
            <person name="Wood J.M.D."/>
            <person name="Zagrodzka Z.B."/>
            <person name="Johannesson K."/>
            <person name="Butlin R.K."/>
            <person name="Leder E.H."/>
        </authorList>
    </citation>
    <scope>NUCLEOTIDE SEQUENCE [LARGE SCALE GENOMIC DNA]</scope>
    <source>
        <strain evidence="2">Snail1</strain>
        <tissue evidence="2">Muscle</tissue>
    </source>
</reference>
<name>A0AAN9G2E0_9CAEN</name>